<evidence type="ECO:0008006" key="6">
    <source>
        <dbReference type="Google" id="ProtNLM"/>
    </source>
</evidence>
<gene>
    <name evidence="4" type="ORF">PV11_08218</name>
</gene>
<dbReference type="HOGENOM" id="CLU_059771_0_0_1"/>
<dbReference type="CDD" id="cd19495">
    <property type="entry name" value="Elp6"/>
    <property type="match status" value="1"/>
</dbReference>
<dbReference type="GO" id="GO:0033588">
    <property type="term" value="C:elongator holoenzyme complex"/>
    <property type="evidence" value="ECO:0007669"/>
    <property type="project" value="InterPro"/>
</dbReference>
<evidence type="ECO:0000256" key="1">
    <source>
        <dbReference type="ARBA" id="ARBA00005043"/>
    </source>
</evidence>
<dbReference type="Gene3D" id="3.40.50.300">
    <property type="entry name" value="P-loop containing nucleotide triphosphate hydrolases"/>
    <property type="match status" value="1"/>
</dbReference>
<evidence type="ECO:0000256" key="3">
    <source>
        <dbReference type="SAM" id="MobiDB-lite"/>
    </source>
</evidence>
<dbReference type="PANTHER" id="PTHR16184">
    <property type="entry name" value="ELONGATOR COMPLEX PROTEIN 6"/>
    <property type="match status" value="1"/>
</dbReference>
<dbReference type="OrthoDB" id="9995306at2759"/>
<accession>A0A0D1VWR8</accession>
<evidence type="ECO:0000313" key="5">
    <source>
        <dbReference type="Proteomes" id="UP000053599"/>
    </source>
</evidence>
<dbReference type="UniPathway" id="UPA00988"/>
<dbReference type="GO" id="GO:0002098">
    <property type="term" value="P:tRNA wobble uridine modification"/>
    <property type="evidence" value="ECO:0007669"/>
    <property type="project" value="InterPro"/>
</dbReference>
<evidence type="ECO:0000256" key="2">
    <source>
        <dbReference type="ARBA" id="ARBA00008837"/>
    </source>
</evidence>
<feature type="region of interest" description="Disordered" evidence="3">
    <location>
        <begin position="150"/>
        <end position="183"/>
    </location>
</feature>
<comment type="pathway">
    <text evidence="1">tRNA modification; 5-methoxycarbonylmethyl-2-thiouridine-tRNA biosynthesis.</text>
</comment>
<protein>
    <recommendedName>
        <fullName evidence="6">Elongator complex protein 6</fullName>
    </recommendedName>
</protein>
<dbReference type="InterPro" id="IPR027417">
    <property type="entry name" value="P-loop_NTPase"/>
</dbReference>
<feature type="compositionally biased region" description="Pro residues" evidence="3">
    <location>
        <begin position="159"/>
        <end position="170"/>
    </location>
</feature>
<dbReference type="Proteomes" id="UP000053599">
    <property type="component" value="Unassembled WGS sequence"/>
</dbReference>
<dbReference type="InterPro" id="IPR018627">
    <property type="entry name" value="ELP6"/>
</dbReference>
<proteinExistence type="inferred from homology"/>
<sequence length="336" mass="35616">MPSAIPPTLAAYIQACLASHTQSLVTSVLSTPSTWLCLRLIYAALHGVEGQTLDRLEPVSRDCRPVIFVSLLRPLSLWTEMGRKLGLDIPALLRSKKILYIDGLSPGSGPTPATRTSVDGLLPPTLKLKSLDLNDIRDAVNAALKSISTPPAATVSPPVRGPPAGAPSPRTPQSGTSVSTPKPILSANTKPIILLDGIDFVLASEPNVSALALQSVLSIFRSQCHAVVVTGNADAPLLHTATSPESGTPLERDHAHFLTSMAHQSNWVWQLRGLDTGSAKDVTGVLRISRGGDLDSEEQNSGAGAQSHVKFDEVADAEWLYQVKGDGSVKIWSRGE</sequence>
<feature type="compositionally biased region" description="Polar residues" evidence="3">
    <location>
        <begin position="171"/>
        <end position="180"/>
    </location>
</feature>
<dbReference type="EMBL" id="KN846953">
    <property type="protein sequence ID" value="KIV80735.1"/>
    <property type="molecule type" value="Genomic_DNA"/>
</dbReference>
<evidence type="ECO:0000313" key="4">
    <source>
        <dbReference type="EMBL" id="KIV80735.1"/>
    </source>
</evidence>
<comment type="similarity">
    <text evidence="2">Belongs to the ELP6 family.</text>
</comment>
<dbReference type="PANTHER" id="PTHR16184:SF6">
    <property type="entry name" value="ELONGATOR COMPLEX PROTEIN 6"/>
    <property type="match status" value="1"/>
</dbReference>
<organism evidence="4 5">
    <name type="scientific">Exophiala sideris</name>
    <dbReference type="NCBI Taxonomy" id="1016849"/>
    <lineage>
        <taxon>Eukaryota</taxon>
        <taxon>Fungi</taxon>
        <taxon>Dikarya</taxon>
        <taxon>Ascomycota</taxon>
        <taxon>Pezizomycotina</taxon>
        <taxon>Eurotiomycetes</taxon>
        <taxon>Chaetothyriomycetidae</taxon>
        <taxon>Chaetothyriales</taxon>
        <taxon>Herpotrichiellaceae</taxon>
        <taxon>Exophiala</taxon>
    </lineage>
</organism>
<name>A0A0D1VWR8_9EURO</name>
<dbReference type="AlphaFoldDB" id="A0A0D1VWR8"/>
<reference evidence="4 5" key="1">
    <citation type="submission" date="2015-01" db="EMBL/GenBank/DDBJ databases">
        <title>The Genome Sequence of Exophiala sideris CBS121828.</title>
        <authorList>
            <consortium name="The Broad Institute Genomics Platform"/>
            <person name="Cuomo C."/>
            <person name="de Hoog S."/>
            <person name="Gorbushina A."/>
            <person name="Stielow B."/>
            <person name="Teixiera M."/>
            <person name="Abouelleil A."/>
            <person name="Chapman S.B."/>
            <person name="Priest M."/>
            <person name="Young S.K."/>
            <person name="Wortman J."/>
            <person name="Nusbaum C."/>
            <person name="Birren B."/>
        </authorList>
    </citation>
    <scope>NUCLEOTIDE SEQUENCE [LARGE SCALE GENOMIC DNA]</scope>
    <source>
        <strain evidence="4 5">CBS 121828</strain>
    </source>
</reference>